<dbReference type="PROSITE" id="PS50995">
    <property type="entry name" value="HTH_MARR_2"/>
    <property type="match status" value="1"/>
</dbReference>
<dbReference type="Proteomes" id="UP000198741">
    <property type="component" value="Chromosome I"/>
</dbReference>
<protein>
    <submittedName>
        <fullName evidence="2">DNA-binding transcriptional regulator, MarR family</fullName>
    </submittedName>
</protein>
<dbReference type="SUPFAM" id="SSF46785">
    <property type="entry name" value="Winged helix' DNA-binding domain"/>
    <property type="match status" value="1"/>
</dbReference>
<dbReference type="InterPro" id="IPR039422">
    <property type="entry name" value="MarR/SlyA-like"/>
</dbReference>
<dbReference type="InterPro" id="IPR000835">
    <property type="entry name" value="HTH_MarR-typ"/>
</dbReference>
<dbReference type="EMBL" id="LT629710">
    <property type="protein sequence ID" value="SDO71103.1"/>
    <property type="molecule type" value="Genomic_DNA"/>
</dbReference>
<evidence type="ECO:0000313" key="3">
    <source>
        <dbReference type="Proteomes" id="UP000198741"/>
    </source>
</evidence>
<gene>
    <name evidence="2" type="ORF">SAMN04515671_1784</name>
</gene>
<dbReference type="GO" id="GO:0006950">
    <property type="term" value="P:response to stress"/>
    <property type="evidence" value="ECO:0007669"/>
    <property type="project" value="TreeGrafter"/>
</dbReference>
<dbReference type="PANTHER" id="PTHR33164">
    <property type="entry name" value="TRANSCRIPTIONAL REGULATOR, MARR FAMILY"/>
    <property type="match status" value="1"/>
</dbReference>
<proteinExistence type="predicted"/>
<accession>A0A1H0LSM4</accession>
<dbReference type="InterPro" id="IPR036388">
    <property type="entry name" value="WH-like_DNA-bd_sf"/>
</dbReference>
<dbReference type="STRING" id="1090615.SAMN04515671_1784"/>
<evidence type="ECO:0000313" key="2">
    <source>
        <dbReference type="EMBL" id="SDO71103.1"/>
    </source>
</evidence>
<dbReference type="PANTHER" id="PTHR33164:SF99">
    <property type="entry name" value="MARR FAMILY REGULATORY PROTEIN"/>
    <property type="match status" value="1"/>
</dbReference>
<dbReference type="Pfam" id="PF01047">
    <property type="entry name" value="MarR"/>
    <property type="match status" value="1"/>
</dbReference>
<dbReference type="GO" id="GO:0003700">
    <property type="term" value="F:DNA-binding transcription factor activity"/>
    <property type="evidence" value="ECO:0007669"/>
    <property type="project" value="InterPro"/>
</dbReference>
<name>A0A1H0LSM4_9ACTN</name>
<organism evidence="2 3">
    <name type="scientific">Nakamurella panacisegetis</name>
    <dbReference type="NCBI Taxonomy" id="1090615"/>
    <lineage>
        <taxon>Bacteria</taxon>
        <taxon>Bacillati</taxon>
        <taxon>Actinomycetota</taxon>
        <taxon>Actinomycetes</taxon>
        <taxon>Nakamurellales</taxon>
        <taxon>Nakamurellaceae</taxon>
        <taxon>Nakamurella</taxon>
    </lineage>
</organism>
<sequence length="193" mass="20979">MPNLTPARRTFSTLVGMASRGTTSPNETDVPWLSSAEETAWIGLMAIVSKLPAALDGQLQRDSGIGRFEYSVLSWLSMSEGRMLRMSTLAELANGSLSRLSNVVKRLEQQNFMRREPDPTDGRYTVAQLTDAGWDCVVAAAPGHVRAVRHFVFDVLTAAEVDQLGQIGRKVGDRLRTDLPSVACTEAGAEPVC</sequence>
<dbReference type="SMART" id="SM00347">
    <property type="entry name" value="HTH_MARR"/>
    <property type="match status" value="1"/>
</dbReference>
<dbReference type="AlphaFoldDB" id="A0A1H0LSM4"/>
<dbReference type="InterPro" id="IPR036390">
    <property type="entry name" value="WH_DNA-bd_sf"/>
</dbReference>
<evidence type="ECO:0000259" key="1">
    <source>
        <dbReference type="PROSITE" id="PS50995"/>
    </source>
</evidence>
<keyword evidence="2" id="KW-0238">DNA-binding</keyword>
<feature type="domain" description="HTH marR-type" evidence="1">
    <location>
        <begin position="37"/>
        <end position="173"/>
    </location>
</feature>
<reference evidence="2 3" key="1">
    <citation type="submission" date="2016-10" db="EMBL/GenBank/DDBJ databases">
        <authorList>
            <person name="de Groot N.N."/>
        </authorList>
    </citation>
    <scope>NUCLEOTIDE SEQUENCE [LARGE SCALE GENOMIC DNA]</scope>
    <source>
        <strain evidence="3">P4-7,KCTC 19426,CECT 7604</strain>
    </source>
</reference>
<dbReference type="Gene3D" id="1.10.10.10">
    <property type="entry name" value="Winged helix-like DNA-binding domain superfamily/Winged helix DNA-binding domain"/>
    <property type="match status" value="1"/>
</dbReference>
<keyword evidence="3" id="KW-1185">Reference proteome</keyword>
<dbReference type="GO" id="GO:0003677">
    <property type="term" value="F:DNA binding"/>
    <property type="evidence" value="ECO:0007669"/>
    <property type="project" value="UniProtKB-KW"/>
</dbReference>